<feature type="binding site" evidence="6">
    <location>
        <position position="308"/>
    </location>
    <ligand>
        <name>FAD</name>
        <dbReference type="ChEBI" id="CHEBI:57692"/>
    </ligand>
</feature>
<name>A0A286RF60_9BACT</name>
<dbReference type="EMBL" id="CP018477">
    <property type="protein sequence ID" value="ASV74572.1"/>
    <property type="molecule type" value="Genomic_DNA"/>
</dbReference>
<evidence type="ECO:0000256" key="3">
    <source>
        <dbReference type="ARBA" id="ARBA00022630"/>
    </source>
</evidence>
<dbReference type="InterPro" id="IPR001308">
    <property type="entry name" value="ETF_a/FixB"/>
</dbReference>
<dbReference type="GO" id="GO:0050660">
    <property type="term" value="F:flavin adenine dinucleotide binding"/>
    <property type="evidence" value="ECO:0007669"/>
    <property type="project" value="InterPro"/>
</dbReference>
<dbReference type="InterPro" id="IPR018206">
    <property type="entry name" value="ETF_asu_C_CS"/>
</dbReference>
<comment type="similarity">
    <text evidence="1">Belongs to the ETF alpha-subunit/FixB family.</text>
</comment>
<dbReference type="GO" id="GO:0033539">
    <property type="term" value="P:fatty acid beta-oxidation using acyl-CoA dehydrogenase"/>
    <property type="evidence" value="ECO:0007669"/>
    <property type="project" value="TreeGrafter"/>
</dbReference>
<dbReference type="CDD" id="cd01715">
    <property type="entry name" value="ETF_alpha"/>
    <property type="match status" value="1"/>
</dbReference>
<keyword evidence="3" id="KW-0285">Flavoprotein</keyword>
<dbReference type="InterPro" id="IPR029035">
    <property type="entry name" value="DHS-like_NAD/FAD-binding_dom"/>
</dbReference>
<dbReference type="PIRSF" id="PIRSF000089">
    <property type="entry name" value="Electra_flavoP_a"/>
    <property type="match status" value="1"/>
</dbReference>
<organism evidence="8 9">
    <name type="scientific">Thermogutta terrifontis</name>
    <dbReference type="NCBI Taxonomy" id="1331910"/>
    <lineage>
        <taxon>Bacteria</taxon>
        <taxon>Pseudomonadati</taxon>
        <taxon>Planctomycetota</taxon>
        <taxon>Planctomycetia</taxon>
        <taxon>Pirellulales</taxon>
        <taxon>Thermoguttaceae</taxon>
        <taxon>Thermogutta</taxon>
    </lineage>
</organism>
<evidence type="ECO:0000256" key="2">
    <source>
        <dbReference type="ARBA" id="ARBA00022448"/>
    </source>
</evidence>
<keyword evidence="9" id="KW-1185">Reference proteome</keyword>
<dbReference type="PANTHER" id="PTHR43153">
    <property type="entry name" value="ELECTRON TRANSFER FLAVOPROTEIN ALPHA"/>
    <property type="match status" value="1"/>
</dbReference>
<dbReference type="Proteomes" id="UP000215086">
    <property type="component" value="Chromosome"/>
</dbReference>
<dbReference type="SMART" id="SM00893">
    <property type="entry name" value="ETF"/>
    <property type="match status" value="1"/>
</dbReference>
<sequence>MIAPNRQGEVWVFAEQEDGSLHDVVLELCGKARQLADVLKVPVGAVLPGHQIRPLASKLIAHGADRVYVVEDSRLAHFQTIPYARVLCTLIEKYRPQIVLYGATPLGRDLAPRVASAIQAGMTADCTDLQISDVTDPKTKEVHRNLLLQIRPAFGGNIIATIVNYDRWPQMATVREGVMPLLPPNPSRNGEIIDEKVEIDESLLALRLIERHIEPRKVNLKSARVIVAGGGGVGSKEDFRLIHELAGAIGGAVGASRAAVDSGFIGKEHQIGQTGTTVRPALYIAAGISGAVQHRAGMEESAKIIAINIDPNAPIFSIAHYGIVGDLKKVIPMMIKALRERRR</sequence>
<evidence type="ECO:0000256" key="5">
    <source>
        <dbReference type="ARBA" id="ARBA00022982"/>
    </source>
</evidence>
<dbReference type="SUPFAM" id="SSF52467">
    <property type="entry name" value="DHS-like NAD/FAD-binding domain"/>
    <property type="match status" value="1"/>
</dbReference>
<evidence type="ECO:0000256" key="1">
    <source>
        <dbReference type="ARBA" id="ARBA00005817"/>
    </source>
</evidence>
<dbReference type="Gene3D" id="3.40.50.1220">
    <property type="entry name" value="TPP-binding domain"/>
    <property type="match status" value="1"/>
</dbReference>
<protein>
    <submittedName>
        <fullName evidence="8">Electron transfer flavoprotein, alpha subunit</fullName>
    </submittedName>
</protein>
<evidence type="ECO:0000259" key="7">
    <source>
        <dbReference type="SMART" id="SM00893"/>
    </source>
</evidence>
<evidence type="ECO:0000313" key="8">
    <source>
        <dbReference type="EMBL" id="ASV74572.1"/>
    </source>
</evidence>
<evidence type="ECO:0000256" key="6">
    <source>
        <dbReference type="PIRSR" id="PIRSR000089-1"/>
    </source>
</evidence>
<dbReference type="InterPro" id="IPR014730">
    <property type="entry name" value="ETF_a/b_N"/>
</dbReference>
<dbReference type="AlphaFoldDB" id="A0A286RF60"/>
<dbReference type="PANTHER" id="PTHR43153:SF1">
    <property type="entry name" value="ELECTRON TRANSFER FLAVOPROTEIN SUBUNIT ALPHA, MITOCHONDRIAL"/>
    <property type="match status" value="1"/>
</dbReference>
<dbReference type="InterPro" id="IPR014731">
    <property type="entry name" value="ETF_asu_C"/>
</dbReference>
<dbReference type="RefSeq" id="WP_095414853.1">
    <property type="nucleotide sequence ID" value="NZ_CP018477.1"/>
</dbReference>
<evidence type="ECO:0000256" key="4">
    <source>
        <dbReference type="ARBA" id="ARBA00022827"/>
    </source>
</evidence>
<accession>A0A286RF60</accession>
<dbReference type="SUPFAM" id="SSF52402">
    <property type="entry name" value="Adenine nucleotide alpha hydrolases-like"/>
    <property type="match status" value="1"/>
</dbReference>
<keyword evidence="2" id="KW-0813">Transport</keyword>
<feature type="binding site" evidence="6">
    <location>
        <begin position="270"/>
        <end position="274"/>
    </location>
    <ligand>
        <name>FAD</name>
        <dbReference type="ChEBI" id="CHEBI:57692"/>
    </ligand>
</feature>
<gene>
    <name evidence="8" type="ORF">THTE_1970</name>
</gene>
<dbReference type="Pfam" id="PF01012">
    <property type="entry name" value="ETF"/>
    <property type="match status" value="1"/>
</dbReference>
<keyword evidence="4 6" id="KW-0274">FAD</keyword>
<feature type="binding site" evidence="6">
    <location>
        <begin position="256"/>
        <end position="257"/>
    </location>
    <ligand>
        <name>FAD</name>
        <dbReference type="ChEBI" id="CHEBI:57692"/>
    </ligand>
</feature>
<dbReference type="InterPro" id="IPR014729">
    <property type="entry name" value="Rossmann-like_a/b/a_fold"/>
</dbReference>
<dbReference type="Gene3D" id="3.40.50.620">
    <property type="entry name" value="HUPs"/>
    <property type="match status" value="1"/>
</dbReference>
<dbReference type="KEGG" id="ttf:THTE_1970"/>
<proteinExistence type="inferred from homology"/>
<keyword evidence="5" id="KW-0249">Electron transport</keyword>
<dbReference type="OrthoDB" id="9770286at2"/>
<feature type="domain" description="Electron transfer flavoprotein alpha/beta-subunit N-terminal" evidence="7">
    <location>
        <begin position="10"/>
        <end position="208"/>
    </location>
</feature>
<feature type="binding site" evidence="6">
    <location>
        <begin position="287"/>
        <end position="294"/>
    </location>
    <ligand>
        <name>FAD</name>
        <dbReference type="ChEBI" id="CHEBI:57692"/>
    </ligand>
</feature>
<dbReference type="PROSITE" id="PS00696">
    <property type="entry name" value="ETF_ALPHA"/>
    <property type="match status" value="1"/>
</dbReference>
<dbReference type="GO" id="GO:0009055">
    <property type="term" value="F:electron transfer activity"/>
    <property type="evidence" value="ECO:0007669"/>
    <property type="project" value="InterPro"/>
</dbReference>
<comment type="cofactor">
    <cofactor evidence="6">
        <name>FAD</name>
        <dbReference type="ChEBI" id="CHEBI:57692"/>
    </cofactor>
    <text evidence="6">Binds 1 FAD per dimer.</text>
</comment>
<dbReference type="Pfam" id="PF00766">
    <property type="entry name" value="ETF_alpha"/>
    <property type="match status" value="1"/>
</dbReference>
<reference evidence="8 9" key="1">
    <citation type="journal article" name="Front. Microbiol.">
        <title>Sugar Metabolism of the First Thermophilic Planctomycete Thermogutta terrifontis: Comparative Genomic and Transcriptomic Approaches.</title>
        <authorList>
            <person name="Elcheninov A.G."/>
            <person name="Menzel P."/>
            <person name="Gudbergsdottir S.R."/>
            <person name="Slesarev A.I."/>
            <person name="Kadnikov V.V."/>
            <person name="Krogh A."/>
            <person name="Bonch-Osmolovskaya E.A."/>
            <person name="Peng X."/>
            <person name="Kublanov I.V."/>
        </authorList>
    </citation>
    <scope>NUCLEOTIDE SEQUENCE [LARGE SCALE GENOMIC DNA]</scope>
    <source>
        <strain evidence="8 9">R1</strain>
    </source>
</reference>
<evidence type="ECO:0000313" key="9">
    <source>
        <dbReference type="Proteomes" id="UP000215086"/>
    </source>
</evidence>
<dbReference type="InterPro" id="IPR033947">
    <property type="entry name" value="ETF_alpha_N"/>
</dbReference>